<evidence type="ECO:0000256" key="2">
    <source>
        <dbReference type="ARBA" id="ARBA00022692"/>
    </source>
</evidence>
<feature type="transmembrane region" description="Helical" evidence="5">
    <location>
        <begin position="191"/>
        <end position="213"/>
    </location>
</feature>
<feature type="transmembrane region" description="Helical" evidence="5">
    <location>
        <begin position="376"/>
        <end position="395"/>
    </location>
</feature>
<feature type="transmembrane region" description="Helical" evidence="5">
    <location>
        <begin position="265"/>
        <end position="286"/>
    </location>
</feature>
<comment type="subcellular location">
    <subcellularLocation>
        <location evidence="1">Membrane</location>
        <topology evidence="1">Multi-pass membrane protein</topology>
    </subcellularLocation>
</comment>
<proteinExistence type="predicted"/>
<dbReference type="eggNOG" id="COG2244">
    <property type="taxonomic scope" value="Bacteria"/>
</dbReference>
<evidence type="ECO:0000256" key="1">
    <source>
        <dbReference type="ARBA" id="ARBA00004141"/>
    </source>
</evidence>
<feature type="transmembrane region" description="Helical" evidence="5">
    <location>
        <begin position="87"/>
        <end position="109"/>
    </location>
</feature>
<protein>
    <submittedName>
        <fullName evidence="6">Polysaccharide biosynthesis protein</fullName>
    </submittedName>
</protein>
<organism evidence="6 7">
    <name type="scientific">Thermomicrobium roseum (strain ATCC 27502 / DSM 5159 / P-2)</name>
    <dbReference type="NCBI Taxonomy" id="309801"/>
    <lineage>
        <taxon>Bacteria</taxon>
        <taxon>Pseudomonadati</taxon>
        <taxon>Thermomicrobiota</taxon>
        <taxon>Thermomicrobia</taxon>
        <taxon>Thermomicrobiales</taxon>
        <taxon>Thermomicrobiaceae</taxon>
        <taxon>Thermomicrobium</taxon>
    </lineage>
</organism>
<keyword evidence="3 5" id="KW-1133">Transmembrane helix</keyword>
<dbReference type="HOGENOM" id="CLU_022017_6_2_0"/>
<reference evidence="6 7" key="1">
    <citation type="journal article" date="2009" name="PLoS ONE">
        <title>Complete genome sequence of the aerobic CO-oxidizing thermophile Thermomicrobium roseum.</title>
        <authorList>
            <person name="Wu D."/>
            <person name="Raymond J."/>
            <person name="Wu M."/>
            <person name="Chatterji S."/>
            <person name="Ren Q."/>
            <person name="Graham J.E."/>
            <person name="Bryant D.A."/>
            <person name="Robb F."/>
            <person name="Colman A."/>
            <person name="Tallon L.J."/>
            <person name="Badger J.H."/>
            <person name="Madupu R."/>
            <person name="Ward N.L."/>
            <person name="Eisen J.A."/>
        </authorList>
    </citation>
    <scope>NUCLEOTIDE SEQUENCE [LARGE SCALE GENOMIC DNA]</scope>
    <source>
        <strain evidence="7">ATCC 27502 / DSM 5159 / P-2</strain>
    </source>
</reference>
<feature type="transmembrane region" description="Helical" evidence="5">
    <location>
        <begin position="298"/>
        <end position="317"/>
    </location>
</feature>
<evidence type="ECO:0000256" key="4">
    <source>
        <dbReference type="ARBA" id="ARBA00023136"/>
    </source>
</evidence>
<dbReference type="CDD" id="cd13128">
    <property type="entry name" value="MATE_Wzx_like"/>
    <property type="match status" value="1"/>
</dbReference>
<feature type="transmembrane region" description="Helical" evidence="5">
    <location>
        <begin position="129"/>
        <end position="146"/>
    </location>
</feature>
<dbReference type="PANTHER" id="PTHR43424">
    <property type="entry name" value="LOCUS PUTATIVE PROTEIN 1-RELATED"/>
    <property type="match status" value="1"/>
</dbReference>
<keyword evidence="4 5" id="KW-0472">Membrane</keyword>
<evidence type="ECO:0000313" key="7">
    <source>
        <dbReference type="Proteomes" id="UP000000447"/>
    </source>
</evidence>
<gene>
    <name evidence="6" type="ordered locus">trd_0845</name>
</gene>
<evidence type="ECO:0000256" key="3">
    <source>
        <dbReference type="ARBA" id="ARBA00022989"/>
    </source>
</evidence>
<evidence type="ECO:0000313" key="6">
    <source>
        <dbReference type="EMBL" id="ACM06340.1"/>
    </source>
</evidence>
<dbReference type="Pfam" id="PF01943">
    <property type="entry name" value="Polysacc_synt"/>
    <property type="match status" value="1"/>
</dbReference>
<dbReference type="Proteomes" id="UP000000447">
    <property type="component" value="Chromosome"/>
</dbReference>
<keyword evidence="2 5" id="KW-0812">Transmembrane</keyword>
<accession>B9KZD0</accession>
<feature type="transmembrane region" description="Helical" evidence="5">
    <location>
        <begin position="338"/>
        <end position="361"/>
    </location>
</feature>
<dbReference type="RefSeq" id="WP_012642229.1">
    <property type="nucleotide sequence ID" value="NC_011959.1"/>
</dbReference>
<feature type="transmembrane region" description="Helical" evidence="5">
    <location>
        <begin position="14"/>
        <end position="37"/>
    </location>
</feature>
<dbReference type="OrthoDB" id="151392at2"/>
<dbReference type="PANTHER" id="PTHR43424:SF1">
    <property type="entry name" value="LOCUS PUTATIVE PROTEIN 1-RELATED"/>
    <property type="match status" value="1"/>
</dbReference>
<evidence type="ECO:0000256" key="5">
    <source>
        <dbReference type="SAM" id="Phobius"/>
    </source>
</evidence>
<dbReference type="GO" id="GO:0016020">
    <property type="term" value="C:membrane"/>
    <property type="evidence" value="ECO:0007669"/>
    <property type="project" value="UniProtKB-SubCell"/>
</dbReference>
<name>B9KZD0_THERP</name>
<dbReference type="InterPro" id="IPR002797">
    <property type="entry name" value="Polysacc_synth"/>
</dbReference>
<feature type="transmembrane region" description="Helical" evidence="5">
    <location>
        <begin position="58"/>
        <end position="81"/>
    </location>
</feature>
<dbReference type="EMBL" id="CP001275">
    <property type="protein sequence ID" value="ACM06340.1"/>
    <property type="molecule type" value="Genomic_DNA"/>
</dbReference>
<dbReference type="AlphaFoldDB" id="B9KZD0"/>
<dbReference type="KEGG" id="tro:trd_0845"/>
<feature type="transmembrane region" description="Helical" evidence="5">
    <location>
        <begin position="402"/>
        <end position="419"/>
    </location>
</feature>
<feature type="transmembrane region" description="Helical" evidence="5">
    <location>
        <begin position="219"/>
        <end position="239"/>
    </location>
</feature>
<keyword evidence="7" id="KW-1185">Reference proteome</keyword>
<sequence length="528" mass="57344">MTIRAWQLDPLLPLWLPLALLAVGLVGLFGLAASGTVGLERLAANQARRILANSATPLVAQLVNRAVDLVFAAIALRILGVEGNGEYAIASVTWLYLKTITDFGLSILVAREVARTPQRAGRLVGTTTLFRWAVLLCLLPLVGALVTTGRDWLGLSPASLTAIVILVISIVPASYSEAINSVFTGYERMHLPAILTIFTNLIRFASGLLALGYGLGVPGIAAAAVIAAICNAAAFHLAINRQAMRIEWVCSLDEWRSLAKSAWPLLLNGLLITVFFRVDTFVIQAFDGTYSLGIYDAAYKLPNLVPLIPSYFVLAVFPLLSRQSGDDRRRSFELGAKFLVLTGWLIVLVTLIGAPLFIRILGGQAFLPEAAETLRILIWFTPLHFLNGIAQYAVIAADRQRAIAPAYIAATIFNLLGNLTGVPLFGYRAAAVVTVLTEIVLLLALRRALEESLGPIAWKVILWRPIPAVLSASAIVWLALEYLPLAMVLALPSYFALLWLTGTVSSRDVALLQPLLPHRLVERFRGYR</sequence>
<feature type="transmembrane region" description="Helical" evidence="5">
    <location>
        <begin position="485"/>
        <end position="504"/>
    </location>
</feature>
<dbReference type="InterPro" id="IPR052556">
    <property type="entry name" value="PolySynth_Transporter"/>
</dbReference>
<dbReference type="STRING" id="309801.trd_0845"/>